<evidence type="ECO:0000313" key="1">
    <source>
        <dbReference type="EMBL" id="QEM42110.1"/>
    </source>
</evidence>
<dbReference type="RefSeq" id="YP_010661121.1">
    <property type="nucleotide sequence ID" value="NC_070882.1"/>
</dbReference>
<protein>
    <submittedName>
        <fullName evidence="1">Uncharacterized protein</fullName>
    </submittedName>
</protein>
<dbReference type="EMBL" id="MN103543">
    <property type="protein sequence ID" value="QEM42110.1"/>
    <property type="molecule type" value="Genomic_DNA"/>
</dbReference>
<organism evidence="1 2">
    <name type="scientific">Pseudomonas phage vB_PaeM_PS119XW</name>
    <dbReference type="NCBI Taxonomy" id="2601632"/>
    <lineage>
        <taxon>Viruses</taxon>
        <taxon>Duplodnaviria</taxon>
        <taxon>Heunggongvirae</taxon>
        <taxon>Uroviricota</taxon>
        <taxon>Caudoviricetes</taxon>
        <taxon>Chimalliviridae</taxon>
        <taxon>Pawinskivirus</taxon>
        <taxon>Pawinskivirus PS119XW</taxon>
    </lineage>
</organism>
<dbReference type="GeneID" id="77937131"/>
<name>A0A5C1K886_9CAUD</name>
<sequence length="187" mass="21245">MSTITKGNNMSALSLIKRWSPAVPKILLSPQDTVNETKMVLDNEGGEYMKFNDFLILLQNGVYLEATKEMHETLLDGKAQQSLIARLSRMGYEDFDQVMKVLEEQRDSVLKKKEYEIWQEGHRATGESSIASFVGKAEGYSFLDAVDNYMKTASEEVKKCFRAELDAAYIWGCRLFDNEADARKSFG</sequence>
<dbReference type="KEGG" id="vg:77937131"/>
<proteinExistence type="predicted"/>
<accession>A0A5C1K886</accession>
<dbReference type="Proteomes" id="UP000322144">
    <property type="component" value="Segment"/>
</dbReference>
<evidence type="ECO:0000313" key="2">
    <source>
        <dbReference type="Proteomes" id="UP000322144"/>
    </source>
</evidence>
<reference evidence="1 2" key="1">
    <citation type="submission" date="2019-06" db="EMBL/GenBank/DDBJ databases">
        <title>A distant relative of Phikzvirus genus phages from a therapeutic phage collection.</title>
        <authorList>
            <person name="Hejnowicz M.S."/>
            <person name="Dabrowski K."/>
            <person name="Gawor J."/>
            <person name="Weber-Dabrowska B."/>
            <person name="Gromadka R."/>
            <person name="Lobocka M.B."/>
        </authorList>
    </citation>
    <scope>NUCLEOTIDE SEQUENCE [LARGE SCALE GENOMIC DNA]</scope>
</reference>
<keyword evidence="2" id="KW-1185">Reference proteome</keyword>